<evidence type="ECO:0000259" key="2">
    <source>
        <dbReference type="PROSITE" id="PS51123"/>
    </source>
</evidence>
<dbReference type="EMBL" id="DXAQ01000107">
    <property type="protein sequence ID" value="HIZ89674.1"/>
    <property type="molecule type" value="Genomic_DNA"/>
</dbReference>
<keyword evidence="1" id="KW-0472">Membrane</keyword>
<proteinExistence type="predicted"/>
<reference evidence="3" key="2">
    <citation type="submission" date="2021-04" db="EMBL/GenBank/DDBJ databases">
        <authorList>
            <person name="Gilroy R."/>
        </authorList>
    </citation>
    <scope>NUCLEOTIDE SEQUENCE</scope>
    <source>
        <strain evidence="3">ChiW4-1371</strain>
    </source>
</reference>
<evidence type="ECO:0000256" key="1">
    <source>
        <dbReference type="PROSITE-ProRule" id="PRU00473"/>
    </source>
</evidence>
<reference evidence="3" key="1">
    <citation type="journal article" date="2021" name="PeerJ">
        <title>Extensive microbial diversity within the chicken gut microbiome revealed by metagenomics and culture.</title>
        <authorList>
            <person name="Gilroy R."/>
            <person name="Ravi A."/>
            <person name="Getino M."/>
            <person name="Pursley I."/>
            <person name="Horton D.L."/>
            <person name="Alikhan N.F."/>
            <person name="Baker D."/>
            <person name="Gharbi K."/>
            <person name="Hall N."/>
            <person name="Watson M."/>
            <person name="Adriaenssens E.M."/>
            <person name="Foster-Nyarko E."/>
            <person name="Jarju S."/>
            <person name="Secka A."/>
            <person name="Antonio M."/>
            <person name="Oren A."/>
            <person name="Chaudhuri R.R."/>
            <person name="La Ragione R."/>
            <person name="Hildebrand F."/>
            <person name="Pallen M.J."/>
        </authorList>
    </citation>
    <scope>NUCLEOTIDE SEQUENCE</scope>
    <source>
        <strain evidence="3">ChiW4-1371</strain>
    </source>
</reference>
<accession>A0A9D2KAT8</accession>
<dbReference type="SUPFAM" id="SSF103088">
    <property type="entry name" value="OmpA-like"/>
    <property type="match status" value="1"/>
</dbReference>
<dbReference type="PANTHER" id="PTHR30329:SF21">
    <property type="entry name" value="LIPOPROTEIN YIAD-RELATED"/>
    <property type="match status" value="1"/>
</dbReference>
<dbReference type="InterPro" id="IPR006665">
    <property type="entry name" value="OmpA-like"/>
</dbReference>
<dbReference type="CDD" id="cd07185">
    <property type="entry name" value="OmpA_C-like"/>
    <property type="match status" value="1"/>
</dbReference>
<dbReference type="Gene3D" id="3.30.1330.60">
    <property type="entry name" value="OmpA-like domain"/>
    <property type="match status" value="1"/>
</dbReference>
<protein>
    <submittedName>
        <fullName evidence="3">OmpA family protein</fullName>
    </submittedName>
</protein>
<dbReference type="Pfam" id="PF00691">
    <property type="entry name" value="OmpA"/>
    <property type="match status" value="1"/>
</dbReference>
<dbReference type="InterPro" id="IPR050330">
    <property type="entry name" value="Bact_OuterMem_StrucFunc"/>
</dbReference>
<comment type="caution">
    <text evidence="3">The sequence shown here is derived from an EMBL/GenBank/DDBJ whole genome shotgun (WGS) entry which is preliminary data.</text>
</comment>
<dbReference type="GO" id="GO:0016020">
    <property type="term" value="C:membrane"/>
    <property type="evidence" value="ECO:0007669"/>
    <property type="project" value="UniProtKB-UniRule"/>
</dbReference>
<evidence type="ECO:0000313" key="4">
    <source>
        <dbReference type="Proteomes" id="UP000824176"/>
    </source>
</evidence>
<sequence>MKKTTVIVLCTILFLVTYQKNHIIGGGSLYAATTYEEQNMYEVKIENNMSKVITTMTVMAMTEQEAFNNVALNGWTVIGVRLIKERVKQPYNLSTDNIKTEIPNKIVLEDAVVIPAAPAKKEPAVTVSKNQGNKNVLDNLNLLPTSNELELIVTIHFTLGNVAPIFDDNISKIFDNLPKDRDYVLFGNADDVSVGKNTTYSSNYELSYLRAEHIKKLLIEKGYDADRIRTVGLGTRYPLEKNSKNGSLKNRRVEIYGFRTQG</sequence>
<gene>
    <name evidence="3" type="ORF">H9804_06995</name>
</gene>
<dbReference type="PANTHER" id="PTHR30329">
    <property type="entry name" value="STATOR ELEMENT OF FLAGELLAR MOTOR COMPLEX"/>
    <property type="match status" value="1"/>
</dbReference>
<feature type="domain" description="OmpA-like" evidence="2">
    <location>
        <begin position="144"/>
        <end position="261"/>
    </location>
</feature>
<dbReference type="InterPro" id="IPR036737">
    <property type="entry name" value="OmpA-like_sf"/>
</dbReference>
<name>A0A9D2KAT8_9BACT</name>
<dbReference type="PROSITE" id="PS51123">
    <property type="entry name" value="OMPA_2"/>
    <property type="match status" value="1"/>
</dbReference>
<evidence type="ECO:0000313" key="3">
    <source>
        <dbReference type="EMBL" id="HIZ89674.1"/>
    </source>
</evidence>
<organism evidence="3 4">
    <name type="scientific">Candidatus Mucispirillum faecigallinarum</name>
    <dbReference type="NCBI Taxonomy" id="2838699"/>
    <lineage>
        <taxon>Bacteria</taxon>
        <taxon>Pseudomonadati</taxon>
        <taxon>Deferribacterota</taxon>
        <taxon>Deferribacteres</taxon>
        <taxon>Deferribacterales</taxon>
        <taxon>Mucispirillaceae</taxon>
        <taxon>Mucispirillum</taxon>
    </lineage>
</organism>
<dbReference type="Proteomes" id="UP000824176">
    <property type="component" value="Unassembled WGS sequence"/>
</dbReference>
<dbReference type="AlphaFoldDB" id="A0A9D2KAT8"/>